<gene>
    <name evidence="1" type="ORF">PCOR1329_LOCUS68274</name>
</gene>
<dbReference type="Proteomes" id="UP001189429">
    <property type="component" value="Unassembled WGS sequence"/>
</dbReference>
<proteinExistence type="predicted"/>
<evidence type="ECO:0000313" key="2">
    <source>
        <dbReference type="Proteomes" id="UP001189429"/>
    </source>
</evidence>
<comment type="caution">
    <text evidence="1">The sequence shown here is derived from an EMBL/GenBank/DDBJ whole genome shotgun (WGS) entry which is preliminary data.</text>
</comment>
<feature type="non-terminal residue" evidence="1">
    <location>
        <position position="1"/>
    </location>
</feature>
<name>A0ABN9WKQ7_9DINO</name>
<dbReference type="EMBL" id="CAUYUJ010018896">
    <property type="protein sequence ID" value="CAK0887124.1"/>
    <property type="molecule type" value="Genomic_DNA"/>
</dbReference>
<keyword evidence="2" id="KW-1185">Reference proteome</keyword>
<protein>
    <submittedName>
        <fullName evidence="1">Uncharacterized protein</fullName>
    </submittedName>
</protein>
<organism evidence="1 2">
    <name type="scientific">Prorocentrum cordatum</name>
    <dbReference type="NCBI Taxonomy" id="2364126"/>
    <lineage>
        <taxon>Eukaryota</taxon>
        <taxon>Sar</taxon>
        <taxon>Alveolata</taxon>
        <taxon>Dinophyceae</taxon>
        <taxon>Prorocentrales</taxon>
        <taxon>Prorocentraceae</taxon>
        <taxon>Prorocentrum</taxon>
    </lineage>
</organism>
<reference evidence="1" key="1">
    <citation type="submission" date="2023-10" db="EMBL/GenBank/DDBJ databases">
        <authorList>
            <person name="Chen Y."/>
            <person name="Shah S."/>
            <person name="Dougan E. K."/>
            <person name="Thang M."/>
            <person name="Chan C."/>
        </authorList>
    </citation>
    <scope>NUCLEOTIDE SEQUENCE [LARGE SCALE GENOMIC DNA]</scope>
</reference>
<accession>A0ABN9WKQ7</accession>
<sequence>FFVYNAPPGVEIRGDPRAPPLDDVRPAWVRDEDAASMLREDEDFSLLGNGRRTNPASSSMDRRAAVKAVANGDETVVCVTDFRQRPMLWLQPEEWAELLKMLPSLRQQLRTAERAVEELDEKGALMRDYNLRRQQIVDKHRDKRIGRMGYGDFRRPYETGKVGPKARARLVKTTKEELEDIAQRGME</sequence>
<evidence type="ECO:0000313" key="1">
    <source>
        <dbReference type="EMBL" id="CAK0887124.1"/>
    </source>
</evidence>